<evidence type="ECO:0000313" key="3">
    <source>
        <dbReference type="Proteomes" id="UP000324585"/>
    </source>
</evidence>
<evidence type="ECO:0000313" key="2">
    <source>
        <dbReference type="EMBL" id="KAA8492431.1"/>
    </source>
</evidence>
<accession>A0A5J4YLS0</accession>
<feature type="region of interest" description="Disordered" evidence="1">
    <location>
        <begin position="119"/>
        <end position="152"/>
    </location>
</feature>
<proteinExistence type="predicted"/>
<dbReference type="AlphaFoldDB" id="A0A5J4YLS0"/>
<evidence type="ECO:0000256" key="1">
    <source>
        <dbReference type="SAM" id="MobiDB-lite"/>
    </source>
</evidence>
<organism evidence="2 3">
    <name type="scientific">Porphyridium purpureum</name>
    <name type="common">Red alga</name>
    <name type="synonym">Porphyridium cruentum</name>
    <dbReference type="NCBI Taxonomy" id="35688"/>
    <lineage>
        <taxon>Eukaryota</taxon>
        <taxon>Rhodophyta</taxon>
        <taxon>Bangiophyceae</taxon>
        <taxon>Porphyridiales</taxon>
        <taxon>Porphyridiaceae</taxon>
        <taxon>Porphyridium</taxon>
    </lineage>
</organism>
<dbReference type="Proteomes" id="UP000324585">
    <property type="component" value="Unassembled WGS sequence"/>
</dbReference>
<protein>
    <submittedName>
        <fullName evidence="2">Uncharacterized protein</fullName>
    </submittedName>
</protein>
<keyword evidence="3" id="KW-1185">Reference proteome</keyword>
<gene>
    <name evidence="2" type="ORF">FVE85_7938</name>
</gene>
<comment type="caution">
    <text evidence="2">The sequence shown here is derived from an EMBL/GenBank/DDBJ whole genome shotgun (WGS) entry which is preliminary data.</text>
</comment>
<dbReference type="EMBL" id="VRMN01000009">
    <property type="protein sequence ID" value="KAA8492431.1"/>
    <property type="molecule type" value="Genomic_DNA"/>
</dbReference>
<name>A0A5J4YLS0_PORPP</name>
<sequence>MQERIAAFVLGAALAGASALALRREAFVRAQRLNENVLSLGARAPSSRPDDQIDTAAADVARTPPVLMEKALARQMALAWNRSLDSFYYRVLDLPRACSELAGGVATYLTEARLHVSEAPADAAEPVETGPDSESDSVDAAHESVTAQQAAA</sequence>
<reference evidence="3" key="1">
    <citation type="journal article" date="2019" name="Nat. Commun.">
        <title>Expansion of phycobilisome linker gene families in mesophilic red algae.</title>
        <authorList>
            <person name="Lee J."/>
            <person name="Kim D."/>
            <person name="Bhattacharya D."/>
            <person name="Yoon H.S."/>
        </authorList>
    </citation>
    <scope>NUCLEOTIDE SEQUENCE [LARGE SCALE GENOMIC DNA]</scope>
    <source>
        <strain evidence="3">CCMP 1328</strain>
    </source>
</reference>